<evidence type="ECO:0000313" key="2">
    <source>
        <dbReference type="EMBL" id="CAA9266478.1"/>
    </source>
</evidence>
<sequence>MGVTRRNEAPRRALILRSGLARDRAQTWSRTQPTGRPHPDRLAAGDPMEQHNFSAEAGEAIRAAALALGL</sequence>
<gene>
    <name evidence="2" type="ORF">AVDCRST_MAG27-2843</name>
</gene>
<dbReference type="AlphaFoldDB" id="A0A6J4J405"/>
<feature type="region of interest" description="Disordered" evidence="1">
    <location>
        <begin position="20"/>
        <end position="46"/>
    </location>
</feature>
<feature type="non-terminal residue" evidence="2">
    <location>
        <position position="70"/>
    </location>
</feature>
<reference evidence="2" key="1">
    <citation type="submission" date="2020-02" db="EMBL/GenBank/DDBJ databases">
        <authorList>
            <person name="Meier V. D."/>
        </authorList>
    </citation>
    <scope>NUCLEOTIDE SEQUENCE</scope>
    <source>
        <strain evidence="2">AVDCRST_MAG27</strain>
    </source>
</reference>
<proteinExistence type="predicted"/>
<evidence type="ECO:0000256" key="1">
    <source>
        <dbReference type="SAM" id="MobiDB-lite"/>
    </source>
</evidence>
<protein>
    <submittedName>
        <fullName evidence="2">Uncharacterized protein</fullName>
    </submittedName>
</protein>
<accession>A0A6J4J405</accession>
<dbReference type="EMBL" id="CADCTD010000132">
    <property type="protein sequence ID" value="CAA9266478.1"/>
    <property type="molecule type" value="Genomic_DNA"/>
</dbReference>
<name>A0A6J4J405_9PROT</name>
<organism evidence="2">
    <name type="scientific">uncultured Craurococcus sp</name>
    <dbReference type="NCBI Taxonomy" id="1135998"/>
    <lineage>
        <taxon>Bacteria</taxon>
        <taxon>Pseudomonadati</taxon>
        <taxon>Pseudomonadota</taxon>
        <taxon>Alphaproteobacteria</taxon>
        <taxon>Acetobacterales</taxon>
        <taxon>Acetobacteraceae</taxon>
        <taxon>Craurococcus</taxon>
        <taxon>environmental samples</taxon>
    </lineage>
</organism>